<dbReference type="GO" id="GO:0003700">
    <property type="term" value="F:DNA-binding transcription factor activity"/>
    <property type="evidence" value="ECO:0007669"/>
    <property type="project" value="TreeGrafter"/>
</dbReference>
<dbReference type="EMBL" id="SMFZ01000002">
    <property type="protein sequence ID" value="TCK21104.1"/>
    <property type="molecule type" value="Genomic_DNA"/>
</dbReference>
<proteinExistence type="predicted"/>
<dbReference type="GO" id="GO:0003677">
    <property type="term" value="F:DNA binding"/>
    <property type="evidence" value="ECO:0007669"/>
    <property type="project" value="UniProtKB-KW"/>
</dbReference>
<comment type="caution">
    <text evidence="7">The sequence shown here is derived from an EMBL/GenBank/DDBJ whole genome shotgun (WGS) entry which is preliminary data.</text>
</comment>
<keyword evidence="1" id="KW-0805">Transcription regulation</keyword>
<evidence type="ECO:0000256" key="1">
    <source>
        <dbReference type="ARBA" id="ARBA00023015"/>
    </source>
</evidence>
<dbReference type="InterPro" id="IPR036390">
    <property type="entry name" value="WH_DNA-bd_sf"/>
</dbReference>
<dbReference type="PROSITE" id="PS51077">
    <property type="entry name" value="HTH_ICLR"/>
    <property type="match status" value="1"/>
</dbReference>
<gene>
    <name evidence="7" type="ORF">EV378_5082</name>
</gene>
<dbReference type="RefSeq" id="WP_132429899.1">
    <property type="nucleotide sequence ID" value="NZ_SMFZ01000002.1"/>
</dbReference>
<evidence type="ECO:0000259" key="5">
    <source>
        <dbReference type="PROSITE" id="PS51077"/>
    </source>
</evidence>
<feature type="region of interest" description="Disordered" evidence="4">
    <location>
        <begin position="241"/>
        <end position="267"/>
    </location>
</feature>
<dbReference type="InterPro" id="IPR029016">
    <property type="entry name" value="GAF-like_dom_sf"/>
</dbReference>
<keyword evidence="8" id="KW-1185">Reference proteome</keyword>
<accession>A0A4R1HG20</accession>
<dbReference type="Pfam" id="PF01614">
    <property type="entry name" value="IclR_C"/>
    <property type="match status" value="1"/>
</dbReference>
<dbReference type="AlphaFoldDB" id="A0A4R1HG20"/>
<reference evidence="7 8" key="1">
    <citation type="submission" date="2019-03" db="EMBL/GenBank/DDBJ databases">
        <title>Sequencing the genomes of 1000 actinobacteria strains.</title>
        <authorList>
            <person name="Klenk H.-P."/>
        </authorList>
    </citation>
    <scope>NUCLEOTIDE SEQUENCE [LARGE SCALE GENOMIC DNA]</scope>
    <source>
        <strain evidence="7 8">DSM 44969</strain>
    </source>
</reference>
<dbReference type="GO" id="GO:0045892">
    <property type="term" value="P:negative regulation of DNA-templated transcription"/>
    <property type="evidence" value="ECO:0007669"/>
    <property type="project" value="TreeGrafter"/>
</dbReference>
<dbReference type="PANTHER" id="PTHR30136">
    <property type="entry name" value="HELIX-TURN-HELIX TRANSCRIPTIONAL REGULATOR, ICLR FAMILY"/>
    <property type="match status" value="1"/>
</dbReference>
<dbReference type="SUPFAM" id="SSF46785">
    <property type="entry name" value="Winged helix' DNA-binding domain"/>
    <property type="match status" value="1"/>
</dbReference>
<dbReference type="SUPFAM" id="SSF55781">
    <property type="entry name" value="GAF domain-like"/>
    <property type="match status" value="1"/>
</dbReference>
<sequence>MGRAPSYPLKSVDHALQVLTTLQTGATLRVGEVAGLLGIGRSSAHRLLSALVYRDFAEQGVTRAYRAGHRLAVHNTAHDPLEQFRLLALPALRTLVDDTDETAFLQVLRGRDVHFLATVESGQAVRVGDRTGLVLPAHMVSGGRAMLATMSDEDVVDLYSGSRLVADPRSLRRTLEEVRSRGFGTNVAETASGFVALGVATSGDGDHARFAVSLGVPEFRYRPELLGQYVSQLRHTASAIEHDALPADREQRPARDPDRAGDEDATL</sequence>
<dbReference type="PROSITE" id="PS51078">
    <property type="entry name" value="ICLR_ED"/>
    <property type="match status" value="1"/>
</dbReference>
<evidence type="ECO:0000256" key="2">
    <source>
        <dbReference type="ARBA" id="ARBA00023125"/>
    </source>
</evidence>
<evidence type="ECO:0000313" key="7">
    <source>
        <dbReference type="EMBL" id="TCK21104.1"/>
    </source>
</evidence>
<evidence type="ECO:0000256" key="4">
    <source>
        <dbReference type="SAM" id="MobiDB-lite"/>
    </source>
</evidence>
<evidence type="ECO:0000259" key="6">
    <source>
        <dbReference type="PROSITE" id="PS51078"/>
    </source>
</evidence>
<keyword evidence="2" id="KW-0238">DNA-binding</keyword>
<organism evidence="7 8">
    <name type="scientific">Pseudonocardia endophytica</name>
    <dbReference type="NCBI Taxonomy" id="401976"/>
    <lineage>
        <taxon>Bacteria</taxon>
        <taxon>Bacillati</taxon>
        <taxon>Actinomycetota</taxon>
        <taxon>Actinomycetes</taxon>
        <taxon>Pseudonocardiales</taxon>
        <taxon>Pseudonocardiaceae</taxon>
        <taxon>Pseudonocardia</taxon>
    </lineage>
</organism>
<evidence type="ECO:0000313" key="8">
    <source>
        <dbReference type="Proteomes" id="UP000295560"/>
    </source>
</evidence>
<dbReference type="InterPro" id="IPR014757">
    <property type="entry name" value="Tscrpt_reg_IclR_C"/>
</dbReference>
<evidence type="ECO:0000256" key="3">
    <source>
        <dbReference type="ARBA" id="ARBA00023163"/>
    </source>
</evidence>
<dbReference type="Gene3D" id="3.30.450.40">
    <property type="match status" value="1"/>
</dbReference>
<dbReference type="OrthoDB" id="7274111at2"/>
<dbReference type="Pfam" id="PF09339">
    <property type="entry name" value="HTH_IclR"/>
    <property type="match status" value="1"/>
</dbReference>
<name>A0A4R1HG20_PSEEN</name>
<dbReference type="InterPro" id="IPR036388">
    <property type="entry name" value="WH-like_DNA-bd_sf"/>
</dbReference>
<keyword evidence="3" id="KW-0804">Transcription</keyword>
<dbReference type="InterPro" id="IPR005471">
    <property type="entry name" value="Tscrpt_reg_IclR_N"/>
</dbReference>
<dbReference type="Proteomes" id="UP000295560">
    <property type="component" value="Unassembled WGS sequence"/>
</dbReference>
<feature type="domain" description="HTH iclR-type" evidence="5">
    <location>
        <begin position="9"/>
        <end position="69"/>
    </location>
</feature>
<dbReference type="Gene3D" id="1.10.10.10">
    <property type="entry name" value="Winged helix-like DNA-binding domain superfamily/Winged helix DNA-binding domain"/>
    <property type="match status" value="1"/>
</dbReference>
<dbReference type="PANTHER" id="PTHR30136:SF24">
    <property type="entry name" value="HTH-TYPE TRANSCRIPTIONAL REPRESSOR ALLR"/>
    <property type="match status" value="1"/>
</dbReference>
<protein>
    <submittedName>
        <fullName evidence="7">IclR family transcriptional regulator</fullName>
    </submittedName>
</protein>
<dbReference type="InterPro" id="IPR050707">
    <property type="entry name" value="HTH_MetabolicPath_Reg"/>
</dbReference>
<feature type="domain" description="IclR-ED" evidence="6">
    <location>
        <begin position="63"/>
        <end position="246"/>
    </location>
</feature>